<feature type="region of interest" description="Disordered" evidence="2">
    <location>
        <begin position="510"/>
        <end position="544"/>
    </location>
</feature>
<dbReference type="GO" id="GO:0045292">
    <property type="term" value="P:mRNA cis splicing, via spliceosome"/>
    <property type="evidence" value="ECO:0007669"/>
    <property type="project" value="InterPro"/>
</dbReference>
<gene>
    <name evidence="4" type="ORF">DEBR0S1_05578G</name>
</gene>
<feature type="region of interest" description="Disordered" evidence="2">
    <location>
        <begin position="151"/>
        <end position="180"/>
    </location>
</feature>
<dbReference type="EMBL" id="CABFWN010000001">
    <property type="protein sequence ID" value="VUG16024.1"/>
    <property type="molecule type" value="Genomic_DNA"/>
</dbReference>
<dbReference type="PANTHER" id="PTHR11864:SF0">
    <property type="entry name" value="PRP40 PRE-MRNA PROCESSING FACTOR 40 HOMOLOG A (YEAST)"/>
    <property type="match status" value="1"/>
</dbReference>
<feature type="coiled-coil region" evidence="1">
    <location>
        <begin position="296"/>
        <end position="323"/>
    </location>
</feature>
<dbReference type="Pfam" id="PF00397">
    <property type="entry name" value="WW"/>
    <property type="match status" value="2"/>
</dbReference>
<dbReference type="GO" id="GO:0005685">
    <property type="term" value="C:U1 snRNP"/>
    <property type="evidence" value="ECO:0007669"/>
    <property type="project" value="TreeGrafter"/>
</dbReference>
<organism evidence="4 5">
    <name type="scientific">Dekkera bruxellensis</name>
    <name type="common">Brettanomyces custersii</name>
    <dbReference type="NCBI Taxonomy" id="5007"/>
    <lineage>
        <taxon>Eukaryota</taxon>
        <taxon>Fungi</taxon>
        <taxon>Dikarya</taxon>
        <taxon>Ascomycota</taxon>
        <taxon>Saccharomycotina</taxon>
        <taxon>Pichiomycetes</taxon>
        <taxon>Pichiales</taxon>
        <taxon>Pichiaceae</taxon>
        <taxon>Brettanomyces</taxon>
    </lineage>
</organism>
<dbReference type="SMART" id="SM00441">
    <property type="entry name" value="FF"/>
    <property type="match status" value="3"/>
</dbReference>
<dbReference type="InterPro" id="IPR036020">
    <property type="entry name" value="WW_dom_sf"/>
</dbReference>
<feature type="domain" description="WW" evidence="3">
    <location>
        <begin position="44"/>
        <end position="72"/>
    </location>
</feature>
<dbReference type="AlphaFoldDB" id="A0A7D9GZ30"/>
<dbReference type="Gene3D" id="2.20.70.10">
    <property type="match status" value="2"/>
</dbReference>
<dbReference type="SUPFAM" id="SSF81698">
    <property type="entry name" value="FF domain"/>
    <property type="match status" value="3"/>
</dbReference>
<keyword evidence="1" id="KW-0175">Coiled coil</keyword>
<dbReference type="PANTHER" id="PTHR11864">
    <property type="entry name" value="PRE-MRNA-PROCESSING PROTEIN PRP40"/>
    <property type="match status" value="1"/>
</dbReference>
<dbReference type="SUPFAM" id="SSF51045">
    <property type="entry name" value="WW domain"/>
    <property type="match status" value="2"/>
</dbReference>
<dbReference type="Pfam" id="PF01846">
    <property type="entry name" value="FF"/>
    <property type="match status" value="3"/>
</dbReference>
<accession>A0A7D9GZ30</accession>
<sequence>MVWEEAIDDKGQVYYYDTETDKTQWERPAQLKNSKLDELLRQFGWETYKTDNGETYYFNTKDEKSVWELPEEVKKELNIHLSAKSESKEVSESNTEPTGTPVVVNNVHQEGETESSINWEQGQKQTDTYKSTTGESEANQLIGLKELLRQQDADESDGISSGASKNEIQNSNEGEQEDMSKKRFLSMLAEKKVELDWPFAKVSQECIDDGRYWQIEDPLQRKQLFEVYLIGKREEEYKKVQESRQKYLEQFREILKKHDIQSYTRWKTCEKEIANESICISIPKALQKQFFQSYIQQLKEKEKEQLDQRRDDQLNRLEEEMTAAVKVNSRIEEFMKAIDLTGKYPDLNKVDVITIYDMVKMKKVDEFKQIIAKNKKLNERADRKARDSFKKMLKEKEERYPEKFTANMKWYEFLGLIRSEESFIELCGHNGSSAIDYYWDILDAKNQILRTKVDYCMRLMNNHQLELKSFEGEVKKFRDTIKKVIEEQDSKTDVSDTELTEIFEVLKRREDEEKERRNRKRTLTERESSNKKQKLPRLGYGVLQ</sequence>
<dbReference type="InterPro" id="IPR036517">
    <property type="entry name" value="FF_domain_sf"/>
</dbReference>
<dbReference type="PROSITE" id="PS01159">
    <property type="entry name" value="WW_DOMAIN_1"/>
    <property type="match status" value="1"/>
</dbReference>
<dbReference type="CDD" id="cd00201">
    <property type="entry name" value="WW"/>
    <property type="match status" value="2"/>
</dbReference>
<dbReference type="GO" id="GO:0003723">
    <property type="term" value="F:RNA binding"/>
    <property type="evidence" value="ECO:0007669"/>
    <property type="project" value="TreeGrafter"/>
</dbReference>
<evidence type="ECO:0000313" key="4">
    <source>
        <dbReference type="EMBL" id="VUG16024.1"/>
    </source>
</evidence>
<reference evidence="4 5" key="1">
    <citation type="submission" date="2019-07" db="EMBL/GenBank/DDBJ databases">
        <authorList>
            <person name="Friedrich A."/>
            <person name="Schacherer J."/>
        </authorList>
    </citation>
    <scope>NUCLEOTIDE SEQUENCE [LARGE SCALE GENOMIC DNA]</scope>
</reference>
<feature type="compositionally biased region" description="Basic and acidic residues" evidence="2">
    <location>
        <begin position="510"/>
        <end position="530"/>
    </location>
</feature>
<feature type="domain" description="WW" evidence="3">
    <location>
        <begin position="1"/>
        <end position="30"/>
    </location>
</feature>
<dbReference type="InterPro" id="IPR002713">
    <property type="entry name" value="FF_domain"/>
</dbReference>
<evidence type="ECO:0000256" key="2">
    <source>
        <dbReference type="SAM" id="MobiDB-lite"/>
    </source>
</evidence>
<dbReference type="GO" id="GO:0071004">
    <property type="term" value="C:U2-type prespliceosome"/>
    <property type="evidence" value="ECO:0007669"/>
    <property type="project" value="TreeGrafter"/>
</dbReference>
<evidence type="ECO:0000256" key="1">
    <source>
        <dbReference type="SAM" id="Coils"/>
    </source>
</evidence>
<evidence type="ECO:0000313" key="5">
    <source>
        <dbReference type="Proteomes" id="UP000478008"/>
    </source>
</evidence>
<keyword evidence="5" id="KW-1185">Reference proteome</keyword>
<feature type="region of interest" description="Disordered" evidence="2">
    <location>
        <begin position="110"/>
        <end position="135"/>
    </location>
</feature>
<dbReference type="PROSITE" id="PS50020">
    <property type="entry name" value="WW_DOMAIN_2"/>
    <property type="match status" value="2"/>
</dbReference>
<feature type="compositionally biased region" description="Polar residues" evidence="2">
    <location>
        <begin position="158"/>
        <end position="173"/>
    </location>
</feature>
<evidence type="ECO:0000259" key="3">
    <source>
        <dbReference type="PROSITE" id="PS50020"/>
    </source>
</evidence>
<dbReference type="SMART" id="SM00456">
    <property type="entry name" value="WW"/>
    <property type="match status" value="2"/>
</dbReference>
<proteinExistence type="predicted"/>
<feature type="coiled-coil region" evidence="1">
    <location>
        <begin position="460"/>
        <end position="487"/>
    </location>
</feature>
<feature type="compositionally biased region" description="Polar residues" evidence="2">
    <location>
        <begin position="114"/>
        <end position="135"/>
    </location>
</feature>
<dbReference type="Proteomes" id="UP000478008">
    <property type="component" value="Unassembled WGS sequence"/>
</dbReference>
<name>A0A7D9GZ30_DEKBR</name>
<protein>
    <submittedName>
        <fullName evidence="4">DEBR0S1_05578g1_1</fullName>
    </submittedName>
</protein>
<dbReference type="InterPro" id="IPR001202">
    <property type="entry name" value="WW_dom"/>
</dbReference>
<dbReference type="InterPro" id="IPR039726">
    <property type="entry name" value="Prp40-like"/>
</dbReference>
<dbReference type="Gene3D" id="1.10.10.440">
    <property type="entry name" value="FF domain"/>
    <property type="match status" value="2"/>
</dbReference>